<gene>
    <name evidence="1" type="ORF">KP803_21090</name>
</gene>
<organism evidence="1 2">
    <name type="scientific">Vibrio amylolyticus</name>
    <dbReference type="NCBI Taxonomy" id="2847292"/>
    <lineage>
        <taxon>Bacteria</taxon>
        <taxon>Pseudomonadati</taxon>
        <taxon>Pseudomonadota</taxon>
        <taxon>Gammaproteobacteria</taxon>
        <taxon>Vibrionales</taxon>
        <taxon>Vibrionaceae</taxon>
        <taxon>Vibrio</taxon>
    </lineage>
</organism>
<name>A0A9X2BJF3_9VIBR</name>
<accession>A0A9X2BJF3</accession>
<dbReference type="InterPro" id="IPR029063">
    <property type="entry name" value="SAM-dependent_MTases_sf"/>
</dbReference>
<dbReference type="GO" id="GO:0032259">
    <property type="term" value="P:methylation"/>
    <property type="evidence" value="ECO:0007669"/>
    <property type="project" value="UniProtKB-KW"/>
</dbReference>
<dbReference type="Proteomes" id="UP001139559">
    <property type="component" value="Unassembled WGS sequence"/>
</dbReference>
<evidence type="ECO:0000313" key="1">
    <source>
        <dbReference type="EMBL" id="MCK6265759.1"/>
    </source>
</evidence>
<evidence type="ECO:0000313" key="2">
    <source>
        <dbReference type="Proteomes" id="UP001139559"/>
    </source>
</evidence>
<proteinExistence type="predicted"/>
<dbReference type="EMBL" id="JAJHVV010000019">
    <property type="protein sequence ID" value="MCK6265759.1"/>
    <property type="molecule type" value="Genomic_DNA"/>
</dbReference>
<sequence length="272" mass="31290">MIMPQLTPSKKRRYQIPANLLQPLWLRSRESFVDDGLVYDPIAANACRYCQVAPECLSGDVDQKQLLHATLTQLCDLQVKAFIERFPDAWVINVGAGLDTRFYRVDNGLCHWVELDVTENLLWRQKLFHKSERYLHHCGSVDDLQWLDQLPVPDSANVMIVCEHALLDSTQSQVAQFVQALGRHFDSATACFVIAGDKTSTQLGQKMGSADYAHGYSHPGESILNYLPWAQWVKTFSPLDKNCGRWKFWQRWLTKFPSLKQRLTPVVVQLRW</sequence>
<dbReference type="GO" id="GO:0008168">
    <property type="term" value="F:methyltransferase activity"/>
    <property type="evidence" value="ECO:0007669"/>
    <property type="project" value="UniProtKB-KW"/>
</dbReference>
<dbReference type="PANTHER" id="PTHR43619:SF2">
    <property type="entry name" value="S-ADENOSYL-L-METHIONINE-DEPENDENT METHYLTRANSFERASES SUPERFAMILY PROTEIN"/>
    <property type="match status" value="1"/>
</dbReference>
<protein>
    <submittedName>
        <fullName evidence="1">Class I SAM-dependent methyltransferase</fullName>
        <ecNumber evidence="1">2.1.1.-</ecNumber>
    </submittedName>
</protein>
<dbReference type="Gene3D" id="3.40.50.150">
    <property type="entry name" value="Vaccinia Virus protein VP39"/>
    <property type="match status" value="1"/>
</dbReference>
<dbReference type="PIRSF" id="PIRSF028177">
    <property type="entry name" value="Polyketide_synth_Omtfrase_TcmP"/>
    <property type="match status" value="1"/>
</dbReference>
<reference evidence="1" key="1">
    <citation type="submission" date="2021-11" db="EMBL/GenBank/DDBJ databases">
        <title>Vibrio ZSDE26 sp. nov. and Vibrio ZSDZ34 sp. nov., isolated from coastal seawater in Qingdao.</title>
        <authorList>
            <person name="Zhang P."/>
        </authorList>
    </citation>
    <scope>NUCLEOTIDE SEQUENCE</scope>
    <source>
        <strain evidence="1">ZSDE26</strain>
    </source>
</reference>
<keyword evidence="1" id="KW-0489">Methyltransferase</keyword>
<comment type="caution">
    <text evidence="1">The sequence shown here is derived from an EMBL/GenBank/DDBJ whole genome shotgun (WGS) entry which is preliminary data.</text>
</comment>
<dbReference type="EC" id="2.1.1.-" evidence="1"/>
<keyword evidence="2" id="KW-1185">Reference proteome</keyword>
<dbReference type="InterPro" id="IPR016874">
    <property type="entry name" value="TcmP-like"/>
</dbReference>
<dbReference type="PANTHER" id="PTHR43619">
    <property type="entry name" value="S-ADENOSYL-L-METHIONINE-DEPENDENT METHYLTRANSFERASE YKTD-RELATED"/>
    <property type="match status" value="1"/>
</dbReference>
<dbReference type="AlphaFoldDB" id="A0A9X2BJF3"/>
<keyword evidence="1" id="KW-0808">Transferase</keyword>
<dbReference type="SUPFAM" id="SSF53335">
    <property type="entry name" value="S-adenosyl-L-methionine-dependent methyltransferases"/>
    <property type="match status" value="1"/>
</dbReference>